<keyword evidence="2" id="KW-0732">Signal</keyword>
<feature type="region of interest" description="Disordered" evidence="1">
    <location>
        <begin position="215"/>
        <end position="268"/>
    </location>
</feature>
<organism evidence="4 5">
    <name type="scientific">Methyloceanibacter stevinii</name>
    <dbReference type="NCBI Taxonomy" id="1774970"/>
    <lineage>
        <taxon>Bacteria</taxon>
        <taxon>Pseudomonadati</taxon>
        <taxon>Pseudomonadota</taxon>
        <taxon>Alphaproteobacteria</taxon>
        <taxon>Hyphomicrobiales</taxon>
        <taxon>Hyphomicrobiaceae</taxon>
        <taxon>Methyloceanibacter</taxon>
    </lineage>
</organism>
<accession>A0A1E3VLQ5</accession>
<feature type="compositionally biased region" description="Gly residues" evidence="1">
    <location>
        <begin position="229"/>
        <end position="247"/>
    </location>
</feature>
<dbReference type="Pfam" id="PF04773">
    <property type="entry name" value="FecR"/>
    <property type="match status" value="1"/>
</dbReference>
<evidence type="ECO:0000313" key="4">
    <source>
        <dbReference type="EMBL" id="ODR94432.1"/>
    </source>
</evidence>
<comment type="caution">
    <text evidence="4">The sequence shown here is derived from an EMBL/GenBank/DDBJ whole genome shotgun (WGS) entry which is preliminary data.</text>
</comment>
<dbReference type="Proteomes" id="UP000094172">
    <property type="component" value="Unassembled WGS sequence"/>
</dbReference>
<dbReference type="STRING" id="1774970.AUC70_07120"/>
<reference evidence="4 5" key="1">
    <citation type="journal article" date="2016" name="Environ. Microbiol.">
        <title>New Methyloceanibacter diversity from North Sea sediments includes methanotroph containing solely the soluble methane monooxygenase.</title>
        <authorList>
            <person name="Vekeman B."/>
            <person name="Kerckhof F.M."/>
            <person name="Cremers G."/>
            <person name="de Vos P."/>
            <person name="Vandamme P."/>
            <person name="Boon N."/>
            <person name="Op den Camp H.J."/>
            <person name="Heylen K."/>
        </authorList>
    </citation>
    <scope>NUCLEOTIDE SEQUENCE [LARGE SCALE GENOMIC DNA]</scope>
    <source>
        <strain evidence="4 5">R-67176</strain>
    </source>
</reference>
<keyword evidence="5" id="KW-1185">Reference proteome</keyword>
<name>A0A1E3VLQ5_9HYPH</name>
<evidence type="ECO:0000256" key="1">
    <source>
        <dbReference type="SAM" id="MobiDB-lite"/>
    </source>
</evidence>
<feature type="region of interest" description="Disordered" evidence="1">
    <location>
        <begin position="281"/>
        <end position="313"/>
    </location>
</feature>
<dbReference type="EMBL" id="LPWE01000012">
    <property type="protein sequence ID" value="ODR94432.1"/>
    <property type="molecule type" value="Genomic_DNA"/>
</dbReference>
<sequence length="997" mass="105051">MVRNGHLTLPRSAVAIALLCSAGVGLALSAPAYAAKVGVAAAVNPDAFSSLSGVPNKQLNIGKSIFYNERIETTAQGLVQVLLVDGSTFTVGPNSNLVIDKFVYDPNKKTGELVATFSKGSMRFIGGKLSKNAGGVKVNTPSGALAIRGGMFQGNTQKKIYSFLYGHSMSMQGRNGRTQTVYQPGYTLDLSRGGSGTVRPTTAEDTAVFARALTSRGGSTASNSENGGQSNGGQGGSDGGSEGGGQQQAGTNQLSQSVSIQDMVSSATSEAINNEIEKQIEEQKTQDTPPPTNTPAKTPTPTTTTTPPAPPPEIDARIIQTAPNGIATGDFNTTFQVIDRRLVADLPSVDPEGCEGQNCEVDVQSDFSSDFAELDVNNLGGRPSLQFDFPETLQCVNGFCPVTDAKVIVDGETVEYFGGAVIKPGFFAYQVARGENANEELGPLNALDESLLIFGGKKHNFQAPSGKIYVFALTSDVIQQSAAPFASAMSTDYSTPDDVIGVVTPLLAKEQNTGAPDDQSRPVWLQSTFALGTGESSRQSFVNIALGEWSPEGGIQGSRRGGSDLDGEDYSFTGDIASLEGPDGGHFLGADDALPNAVLTLGGPGTENAGRDTPLNGDTSPIEQSGATYHVAAGTEAIEGSETSSGTFTGFAAGFSQRAGNNELRSLVNNSADEVVLELDSPTNTLTASVNVGDGRLLQNPRYSYQFGGEGNSALISDNVFGAIETPGESEIGETTLELVPTIITKTFLKGTPWETTKTYEIDVPTLVDHDYTPDVEGYIVSADALGANEVLFAGQTVTNPADPEGPLVQRRAFCQDCDFIKWGAWGTRSRYTDHSGKQVTEDTHLGWWIAGDVVPEENIDRLQELQATALYEGDAIGTVAKFKNGTWNQSVARGDMTLDWKFAKRSGDFSIKNFDNRNFGGKLVNLPGTSGFSGIVGKLNTNNAGRSIVGSASGSFVGFRGLDKTPKGVIGNFDVHQANDKWRANGIFGGTQRINR</sequence>
<evidence type="ECO:0000256" key="2">
    <source>
        <dbReference type="SAM" id="SignalP"/>
    </source>
</evidence>
<dbReference type="InterPro" id="IPR006860">
    <property type="entry name" value="FecR"/>
</dbReference>
<evidence type="ECO:0000259" key="3">
    <source>
        <dbReference type="Pfam" id="PF04773"/>
    </source>
</evidence>
<evidence type="ECO:0000313" key="5">
    <source>
        <dbReference type="Proteomes" id="UP000094172"/>
    </source>
</evidence>
<proteinExistence type="predicted"/>
<dbReference type="AlphaFoldDB" id="A0A1E3VLQ5"/>
<feature type="domain" description="FecR protein" evidence="3">
    <location>
        <begin position="70"/>
        <end position="157"/>
    </location>
</feature>
<feature type="compositionally biased region" description="Low complexity" evidence="1">
    <location>
        <begin position="294"/>
        <end position="306"/>
    </location>
</feature>
<gene>
    <name evidence="4" type="ORF">AUC70_07120</name>
</gene>
<feature type="chain" id="PRO_5009138358" description="FecR protein domain-containing protein" evidence="2">
    <location>
        <begin position="35"/>
        <end position="997"/>
    </location>
</feature>
<protein>
    <recommendedName>
        <fullName evidence="3">FecR protein domain-containing protein</fullName>
    </recommendedName>
</protein>
<feature type="compositionally biased region" description="Polar residues" evidence="1">
    <location>
        <begin position="251"/>
        <end position="268"/>
    </location>
</feature>
<feature type="signal peptide" evidence="2">
    <location>
        <begin position="1"/>
        <end position="34"/>
    </location>
</feature>